<proteinExistence type="inferred from homology"/>
<keyword evidence="6 9" id="KW-0479">Metal-binding</keyword>
<dbReference type="InterPro" id="IPR011005">
    <property type="entry name" value="Dihydropteroate_synth-like_sf"/>
</dbReference>
<dbReference type="AlphaFoldDB" id="A0A941DNJ0"/>
<name>A0A941DNJ0_9BURK</name>
<dbReference type="Pfam" id="PF00809">
    <property type="entry name" value="Pterin_bind"/>
    <property type="match status" value="1"/>
</dbReference>
<accession>A0A941DNJ0</accession>
<comment type="caution">
    <text evidence="11">The sequence shown here is derived from an EMBL/GenBank/DDBJ whole genome shotgun (WGS) entry which is preliminary data.</text>
</comment>
<dbReference type="GO" id="GO:0004156">
    <property type="term" value="F:dihydropteroate synthase activity"/>
    <property type="evidence" value="ECO:0007669"/>
    <property type="project" value="UniProtKB-EC"/>
</dbReference>
<dbReference type="SUPFAM" id="SSF51717">
    <property type="entry name" value="Dihydropteroate synthetase-like"/>
    <property type="match status" value="1"/>
</dbReference>
<evidence type="ECO:0000256" key="9">
    <source>
        <dbReference type="RuleBase" id="RU361205"/>
    </source>
</evidence>
<dbReference type="PANTHER" id="PTHR20941:SF1">
    <property type="entry name" value="FOLIC ACID SYNTHESIS PROTEIN FOL1"/>
    <property type="match status" value="1"/>
</dbReference>
<evidence type="ECO:0000256" key="7">
    <source>
        <dbReference type="ARBA" id="ARBA00022842"/>
    </source>
</evidence>
<evidence type="ECO:0000256" key="8">
    <source>
        <dbReference type="ARBA" id="ARBA00022909"/>
    </source>
</evidence>
<dbReference type="EC" id="2.5.1.15" evidence="4 9"/>
<evidence type="ECO:0000256" key="2">
    <source>
        <dbReference type="ARBA" id="ARBA00001946"/>
    </source>
</evidence>
<protein>
    <recommendedName>
        <fullName evidence="4 9">Dihydropteroate synthase</fullName>
        <shortName evidence="9">DHPS</shortName>
        <ecNumber evidence="4 9">2.5.1.15</ecNumber>
    </recommendedName>
    <alternativeName>
        <fullName evidence="9">Dihydropteroate pyrophosphorylase</fullName>
    </alternativeName>
</protein>
<evidence type="ECO:0000256" key="4">
    <source>
        <dbReference type="ARBA" id="ARBA00012458"/>
    </source>
</evidence>
<dbReference type="GO" id="GO:0005829">
    <property type="term" value="C:cytosol"/>
    <property type="evidence" value="ECO:0007669"/>
    <property type="project" value="TreeGrafter"/>
</dbReference>
<dbReference type="GO" id="GO:0046872">
    <property type="term" value="F:metal ion binding"/>
    <property type="evidence" value="ECO:0007669"/>
    <property type="project" value="UniProtKB-KW"/>
</dbReference>
<comment type="similarity">
    <text evidence="9">Belongs to the DHPS family.</text>
</comment>
<dbReference type="InterPro" id="IPR000489">
    <property type="entry name" value="Pterin-binding_dom"/>
</dbReference>
<feature type="domain" description="Pterin-binding" evidence="10">
    <location>
        <begin position="21"/>
        <end position="273"/>
    </location>
</feature>
<dbReference type="Gene3D" id="3.20.20.20">
    <property type="entry name" value="Dihydropteroate synthase-like"/>
    <property type="match status" value="1"/>
</dbReference>
<dbReference type="GO" id="GO:0046654">
    <property type="term" value="P:tetrahydrofolate biosynthetic process"/>
    <property type="evidence" value="ECO:0007669"/>
    <property type="project" value="TreeGrafter"/>
</dbReference>
<keyword evidence="5 9" id="KW-0808">Transferase</keyword>
<dbReference type="EMBL" id="JAGSPN010000004">
    <property type="protein sequence ID" value="MBR7782016.1"/>
    <property type="molecule type" value="Genomic_DNA"/>
</dbReference>
<organism evidence="11 12">
    <name type="scientific">Undibacterium luofuense</name>
    <dbReference type="NCBI Taxonomy" id="2828733"/>
    <lineage>
        <taxon>Bacteria</taxon>
        <taxon>Pseudomonadati</taxon>
        <taxon>Pseudomonadota</taxon>
        <taxon>Betaproteobacteria</taxon>
        <taxon>Burkholderiales</taxon>
        <taxon>Oxalobacteraceae</taxon>
        <taxon>Undibacterium</taxon>
    </lineage>
</organism>
<comment type="catalytic activity">
    <reaction evidence="1">
        <text>(7,8-dihydropterin-6-yl)methyl diphosphate + 4-aminobenzoate = 7,8-dihydropteroate + diphosphate</text>
        <dbReference type="Rhea" id="RHEA:19949"/>
        <dbReference type="ChEBI" id="CHEBI:17836"/>
        <dbReference type="ChEBI" id="CHEBI:17839"/>
        <dbReference type="ChEBI" id="CHEBI:33019"/>
        <dbReference type="ChEBI" id="CHEBI:72950"/>
        <dbReference type="EC" id="2.5.1.15"/>
    </reaction>
</comment>
<evidence type="ECO:0000259" key="10">
    <source>
        <dbReference type="PROSITE" id="PS50972"/>
    </source>
</evidence>
<dbReference type="PROSITE" id="PS50972">
    <property type="entry name" value="PTERIN_BINDING"/>
    <property type="match status" value="1"/>
</dbReference>
<comment type="function">
    <text evidence="9">Catalyzes the condensation of para-aminobenzoate (pABA) with 6-hydroxymethyl-7,8-dihydropterin diphosphate (DHPt-PP) to form 7,8-dihydropteroate (H2Pte), the immediate precursor of folate derivatives.</text>
</comment>
<dbReference type="RefSeq" id="WP_212687357.1">
    <property type="nucleotide sequence ID" value="NZ_JAGSPN010000004.1"/>
</dbReference>
<dbReference type="Proteomes" id="UP000680067">
    <property type="component" value="Unassembled WGS sequence"/>
</dbReference>
<dbReference type="NCBIfam" id="TIGR01496">
    <property type="entry name" value="DHPS"/>
    <property type="match status" value="1"/>
</dbReference>
<dbReference type="PANTHER" id="PTHR20941">
    <property type="entry name" value="FOLATE SYNTHESIS PROTEINS"/>
    <property type="match status" value="1"/>
</dbReference>
<keyword evidence="8 9" id="KW-0289">Folate biosynthesis</keyword>
<dbReference type="PROSITE" id="PS00792">
    <property type="entry name" value="DHPS_1"/>
    <property type="match status" value="1"/>
</dbReference>
<dbReference type="InterPro" id="IPR045031">
    <property type="entry name" value="DHP_synth-like"/>
</dbReference>
<sequence length="279" mass="30287">MTAVFQCGRFEFSLPSEPFRPIVMGILNVTPDSFSDGGKFRQLELALDHAQMMIDAGVDIIDIGGESSRPGAQPLSLQQELDRVMPVVYALKDCGVAISVDTYKPEVMREVIAAGADMINDIRGFQSHESVAAVADSDVGLCVMHMQNTPEIMQKTPVYEDVVSEVNAFFTERVQTFVESGIALNRIALDPGFGFGKTLQHNVELFKKIPYFIKQFDLPLLIGVSRKSMIGGLTGRSTDQRLAGSLAGAIAGAQLGAAIVRVHDVPETIDALKVMQNLI</sequence>
<evidence type="ECO:0000256" key="3">
    <source>
        <dbReference type="ARBA" id="ARBA00004763"/>
    </source>
</evidence>
<reference evidence="11" key="1">
    <citation type="submission" date="2021-04" db="EMBL/GenBank/DDBJ databases">
        <title>novel species isolated from subtropical streams in China.</title>
        <authorList>
            <person name="Lu H."/>
        </authorList>
    </citation>
    <scope>NUCLEOTIDE SEQUENCE</scope>
    <source>
        <strain evidence="11">LFS511W</strain>
    </source>
</reference>
<dbReference type="CDD" id="cd00739">
    <property type="entry name" value="DHPS"/>
    <property type="match status" value="1"/>
</dbReference>
<comment type="pathway">
    <text evidence="3 9">Cofactor biosynthesis; tetrahydrofolate biosynthesis; 7,8-dihydrofolate from 2-amino-4-hydroxy-6-hydroxymethyl-7,8-dihydropteridine diphosphate and 4-aminobenzoate: step 1/2.</text>
</comment>
<keyword evidence="12" id="KW-1185">Reference proteome</keyword>
<evidence type="ECO:0000256" key="1">
    <source>
        <dbReference type="ARBA" id="ARBA00000012"/>
    </source>
</evidence>
<gene>
    <name evidence="11" type="primary">folP</name>
    <name evidence="11" type="ORF">KDM89_07685</name>
</gene>
<evidence type="ECO:0000313" key="11">
    <source>
        <dbReference type="EMBL" id="MBR7782016.1"/>
    </source>
</evidence>
<evidence type="ECO:0000313" key="12">
    <source>
        <dbReference type="Proteomes" id="UP000680067"/>
    </source>
</evidence>
<evidence type="ECO:0000256" key="6">
    <source>
        <dbReference type="ARBA" id="ARBA00022723"/>
    </source>
</evidence>
<dbReference type="InterPro" id="IPR006390">
    <property type="entry name" value="DHP_synth_dom"/>
</dbReference>
<comment type="cofactor">
    <cofactor evidence="2 9">
        <name>Mg(2+)</name>
        <dbReference type="ChEBI" id="CHEBI:18420"/>
    </cofactor>
</comment>
<keyword evidence="7 9" id="KW-0460">Magnesium</keyword>
<dbReference type="GO" id="GO:0046656">
    <property type="term" value="P:folic acid biosynthetic process"/>
    <property type="evidence" value="ECO:0007669"/>
    <property type="project" value="UniProtKB-KW"/>
</dbReference>
<dbReference type="PROSITE" id="PS00793">
    <property type="entry name" value="DHPS_2"/>
    <property type="match status" value="1"/>
</dbReference>
<evidence type="ECO:0000256" key="5">
    <source>
        <dbReference type="ARBA" id="ARBA00022679"/>
    </source>
</evidence>